<dbReference type="Gene3D" id="3.40.50.300">
    <property type="entry name" value="P-loop containing nucleotide triphosphate hydrolases"/>
    <property type="match status" value="1"/>
</dbReference>
<gene>
    <name evidence="1" type="ORF">SAMN05421834_11094</name>
</gene>
<sequence length="423" mass="50361">MNKEKIKKDIIKDIELPEEKAEKKTLFIFFGLPGSGKSTLAEKLYQRTRKESIYLAADKISLDYRLDQSENYNWTFEIFDELINYYLNKGYSVIADTNADKYQIRKNYGQIASDQAAELRVYYLKSSLTELKNRQQQRDELSQSELRESNLYSHSKEELENYLEELEIPAESERVYLIDGNFDLAEQLDSWEQIDEEGMFNYLADIRLSLTQEANPEKAEGMASYMRDQFPFYGLQAAERRKTLRKYMRRENKPGYQKLEPVIKKLWQLPGREFQYFAQELILKYQKDYTEDIINLFEYMILNKSWWDTVDHIAKKLVGEYFKLFPPKKDEKISEWVKSENIWLQRTALLFQLGYKEETDAQLLFDVIEELKEIDEFFIQKAIGWALREYSKIEPIAIVKFANTHQLSTLAEREALKVVKRNK</sequence>
<dbReference type="CDD" id="cd07064">
    <property type="entry name" value="AlkD_like_1"/>
    <property type="match status" value="1"/>
</dbReference>
<reference evidence="2" key="1">
    <citation type="submission" date="2017-01" db="EMBL/GenBank/DDBJ databases">
        <authorList>
            <person name="Varghese N."/>
            <person name="Submissions S."/>
        </authorList>
    </citation>
    <scope>NUCLEOTIDE SEQUENCE [LARGE SCALE GENOMIC DNA]</scope>
    <source>
        <strain evidence="2">ATCC 700103</strain>
    </source>
</reference>
<keyword evidence="2" id="KW-1185">Reference proteome</keyword>
<name>A0A1N6WXQ2_9FIRM</name>
<organism evidence="1 2">
    <name type="scientific">Halanaerobium kushneri</name>
    <dbReference type="NCBI Taxonomy" id="56779"/>
    <lineage>
        <taxon>Bacteria</taxon>
        <taxon>Bacillati</taxon>
        <taxon>Bacillota</taxon>
        <taxon>Clostridia</taxon>
        <taxon>Halanaerobiales</taxon>
        <taxon>Halanaerobiaceae</taxon>
        <taxon>Halanaerobium</taxon>
    </lineage>
</organism>
<dbReference type="RefSeq" id="WP_159437156.1">
    <property type="nucleotide sequence ID" value="NZ_FTNC01000010.1"/>
</dbReference>
<dbReference type="Pfam" id="PF13671">
    <property type="entry name" value="AAA_33"/>
    <property type="match status" value="1"/>
</dbReference>
<dbReference type="SUPFAM" id="SSF52540">
    <property type="entry name" value="P-loop containing nucleoside triphosphate hydrolases"/>
    <property type="match status" value="1"/>
</dbReference>
<proteinExistence type="predicted"/>
<dbReference type="Proteomes" id="UP000185669">
    <property type="component" value="Unassembled WGS sequence"/>
</dbReference>
<dbReference type="PANTHER" id="PTHR34070">
    <property type="entry name" value="ARMADILLO-TYPE FOLD"/>
    <property type="match status" value="1"/>
</dbReference>
<dbReference type="Pfam" id="PF08713">
    <property type="entry name" value="DNA_alkylation"/>
    <property type="match status" value="1"/>
</dbReference>
<accession>A0A1N6WXQ2</accession>
<dbReference type="SUPFAM" id="SSF48371">
    <property type="entry name" value="ARM repeat"/>
    <property type="match status" value="1"/>
</dbReference>
<evidence type="ECO:0000313" key="1">
    <source>
        <dbReference type="EMBL" id="SIQ94801.1"/>
    </source>
</evidence>
<dbReference type="EMBL" id="FTNC01000010">
    <property type="protein sequence ID" value="SIQ94801.1"/>
    <property type="molecule type" value="Genomic_DNA"/>
</dbReference>
<dbReference type="InterPro" id="IPR014825">
    <property type="entry name" value="DNA_alkylation"/>
</dbReference>
<dbReference type="Gene3D" id="1.20.1660.10">
    <property type="entry name" value="Hypothetical protein (EF3068)"/>
    <property type="match status" value="1"/>
</dbReference>
<dbReference type="OrthoDB" id="9775346at2"/>
<dbReference type="AlphaFoldDB" id="A0A1N6WXQ2"/>
<dbReference type="InterPro" id="IPR027417">
    <property type="entry name" value="P-loop_NTPase"/>
</dbReference>
<dbReference type="InterPro" id="IPR016024">
    <property type="entry name" value="ARM-type_fold"/>
</dbReference>
<evidence type="ECO:0000313" key="2">
    <source>
        <dbReference type="Proteomes" id="UP000185669"/>
    </source>
</evidence>
<protein>
    <submittedName>
        <fullName evidence="1">3-methyladenine DNA glycosylase AlkD</fullName>
    </submittedName>
</protein>
<dbReference type="Gene3D" id="1.25.40.290">
    <property type="entry name" value="ARM repeat domains"/>
    <property type="match status" value="1"/>
</dbReference>
<dbReference type="STRING" id="56779.SAMN05421834_11094"/>
<dbReference type="PANTHER" id="PTHR34070:SF1">
    <property type="entry name" value="DNA ALKYLATION REPAIR PROTEIN"/>
    <property type="match status" value="1"/>
</dbReference>